<dbReference type="InterPro" id="IPR018392">
    <property type="entry name" value="LysM"/>
</dbReference>
<dbReference type="InterPro" id="IPR056562">
    <property type="entry name" value="LysM2_CERK1_LYK3_4_5"/>
</dbReference>
<dbReference type="PANTHER" id="PTHR45927:SF6">
    <property type="entry name" value="PROTEIN LYK5"/>
    <property type="match status" value="1"/>
</dbReference>
<evidence type="ECO:0000256" key="11">
    <source>
        <dbReference type="SAM" id="Phobius"/>
    </source>
</evidence>
<feature type="domain" description="Protein kinase" evidence="13">
    <location>
        <begin position="355"/>
        <end position="633"/>
    </location>
</feature>
<accession>A0AAN7JSK8</accession>
<dbReference type="Pfam" id="PF23472">
    <property type="entry name" value="LysM2_CERK1_LYK3_4_5"/>
    <property type="match status" value="1"/>
</dbReference>
<evidence type="ECO:0000256" key="9">
    <source>
        <dbReference type="ARBA" id="ARBA00023157"/>
    </source>
</evidence>
<dbReference type="InterPro" id="IPR056563">
    <property type="entry name" value="LysM3_LYK4_5"/>
</dbReference>
<dbReference type="InterPro" id="IPR052611">
    <property type="entry name" value="Plant_RLK_LysM"/>
</dbReference>
<keyword evidence="7 11" id="KW-1133">Transmembrane helix</keyword>
<keyword evidence="9" id="KW-1015">Disulfide bond</keyword>
<evidence type="ECO:0000256" key="3">
    <source>
        <dbReference type="ARBA" id="ARBA00022692"/>
    </source>
</evidence>
<gene>
    <name evidence="15" type="ORF">SAY87_021886</name>
</gene>
<dbReference type="GO" id="GO:0045087">
    <property type="term" value="P:innate immune response"/>
    <property type="evidence" value="ECO:0007669"/>
    <property type="project" value="UniProtKB-ARBA"/>
</dbReference>
<dbReference type="EMBL" id="JAXIOK010000016">
    <property type="protein sequence ID" value="KAK4753088.1"/>
    <property type="molecule type" value="Genomic_DNA"/>
</dbReference>
<evidence type="ECO:0000256" key="12">
    <source>
        <dbReference type="SAM" id="SignalP"/>
    </source>
</evidence>
<reference evidence="15 16" key="1">
    <citation type="journal article" date="2023" name="Hortic Res">
        <title>Pangenome of water caltrop reveals structural variations and asymmetric subgenome divergence after allopolyploidization.</title>
        <authorList>
            <person name="Zhang X."/>
            <person name="Chen Y."/>
            <person name="Wang L."/>
            <person name="Yuan Y."/>
            <person name="Fang M."/>
            <person name="Shi L."/>
            <person name="Lu R."/>
            <person name="Comes H.P."/>
            <person name="Ma Y."/>
            <person name="Chen Y."/>
            <person name="Huang G."/>
            <person name="Zhou Y."/>
            <person name="Zheng Z."/>
            <person name="Qiu Y."/>
        </authorList>
    </citation>
    <scope>NUCLEOTIDE SEQUENCE [LARGE SCALE GENOMIC DNA]</scope>
    <source>
        <tissue evidence="15">Roots</tissue>
    </source>
</reference>
<keyword evidence="5" id="KW-0547">Nucleotide-binding</keyword>
<protein>
    <submittedName>
        <fullName evidence="15">Uncharacterized protein</fullName>
    </submittedName>
</protein>
<dbReference type="Gene3D" id="3.10.350.10">
    <property type="entry name" value="LysM domain"/>
    <property type="match status" value="1"/>
</dbReference>
<dbReference type="Gene3D" id="3.30.200.20">
    <property type="entry name" value="Phosphorylase Kinase, domain 1"/>
    <property type="match status" value="1"/>
</dbReference>
<evidence type="ECO:0000256" key="4">
    <source>
        <dbReference type="ARBA" id="ARBA00022729"/>
    </source>
</evidence>
<dbReference type="PROSITE" id="PS51782">
    <property type="entry name" value="LYSM"/>
    <property type="match status" value="1"/>
</dbReference>
<proteinExistence type="predicted"/>
<sequence>MAAAEGTLLLLTVLIPLQVSILFGVLHAQQEYLNNRQLNCSNSDSITRGFACNATSDQPSCQSYLTFRSADPSYANLATIAYLLNSDAVLMTTLNNLTDVQAIPAGTPIIVPANCSCFGELYQHNATYILKAVGETYYSIAYYTYQGLSTCQALQDQNLYKATNLTVGESVLVPLRCACPTSAQSGEAIRYLLTYLVASGDTLSGIAELFGVTLQSVLDANRLTIDSVIYPLNPILVPLTKEPTKIILPATPSPPPSSATSPATTGSSSSKKWIFIGVGIGLAVVLIIAAAAFCYRTRKGRKMEEQVLPASAPPPKKASEPSATEDHSALLKDSSSWSGSGFREAIHSLTIYKYEELQRATGSFAEGNKIRGSVYRGSFKGDTAAVKVVRGDVSGEINILKLINHMNIVRLSGFCLYEGNSYLVYEYAENGSLSDWLHGEDPQATLSWKQRIQIAYNIADAINYLHNYVNPPYIHKNLKSSNVLLDADFKAKVSNFGLARSVDGEDGGGLQLTRHVIGTQGYMAPEYIEDGVITKKMDIFAFGVVMLELLSGREAARGQSKDREELLSTAISRVLEGDNVRDKLRGFMDVSMRNEYPLDLAFSTAGVARRCVEYDMNSRPSMEEVLMALTKIFSSSTDWDPSSNELSP</sequence>
<dbReference type="Proteomes" id="UP001345219">
    <property type="component" value="Chromosome 16"/>
</dbReference>
<name>A0AAN7JSK8_9MYRT</name>
<dbReference type="PANTHER" id="PTHR45927">
    <property type="entry name" value="LYSM-DOMAIN RECEPTOR-LIKE KINASE-RELATED"/>
    <property type="match status" value="1"/>
</dbReference>
<dbReference type="GO" id="GO:0004672">
    <property type="term" value="F:protein kinase activity"/>
    <property type="evidence" value="ECO:0007669"/>
    <property type="project" value="InterPro"/>
</dbReference>
<dbReference type="SUPFAM" id="SSF56112">
    <property type="entry name" value="Protein kinase-like (PK-like)"/>
    <property type="match status" value="1"/>
</dbReference>
<keyword evidence="3 11" id="KW-0812">Transmembrane</keyword>
<evidence type="ECO:0000256" key="2">
    <source>
        <dbReference type="ARBA" id="ARBA00022475"/>
    </source>
</evidence>
<evidence type="ECO:0000256" key="1">
    <source>
        <dbReference type="ARBA" id="ARBA00004162"/>
    </source>
</evidence>
<evidence type="ECO:0000256" key="7">
    <source>
        <dbReference type="ARBA" id="ARBA00022989"/>
    </source>
</evidence>
<evidence type="ECO:0000313" key="16">
    <source>
        <dbReference type="Proteomes" id="UP001345219"/>
    </source>
</evidence>
<evidence type="ECO:0000313" key="15">
    <source>
        <dbReference type="EMBL" id="KAK4753088.1"/>
    </source>
</evidence>
<evidence type="ECO:0000256" key="5">
    <source>
        <dbReference type="ARBA" id="ARBA00022741"/>
    </source>
</evidence>
<dbReference type="PROSITE" id="PS50011">
    <property type="entry name" value="PROTEIN_KINASE_DOM"/>
    <property type="match status" value="1"/>
</dbReference>
<comment type="caution">
    <text evidence="15">The sequence shown here is derived from an EMBL/GenBank/DDBJ whole genome shotgun (WGS) entry which is preliminary data.</text>
</comment>
<evidence type="ECO:0000256" key="8">
    <source>
        <dbReference type="ARBA" id="ARBA00023136"/>
    </source>
</evidence>
<feature type="transmembrane region" description="Helical" evidence="11">
    <location>
        <begin position="273"/>
        <end position="295"/>
    </location>
</feature>
<feature type="region of interest" description="Disordered" evidence="10">
    <location>
        <begin position="305"/>
        <end position="338"/>
    </location>
</feature>
<evidence type="ECO:0000259" key="13">
    <source>
        <dbReference type="PROSITE" id="PS50011"/>
    </source>
</evidence>
<keyword evidence="6" id="KW-0067">ATP-binding</keyword>
<dbReference type="SUPFAM" id="SSF54106">
    <property type="entry name" value="LysM domain"/>
    <property type="match status" value="1"/>
</dbReference>
<dbReference type="Pfam" id="PF00069">
    <property type="entry name" value="Pkinase"/>
    <property type="match status" value="1"/>
</dbReference>
<dbReference type="GO" id="GO:0005524">
    <property type="term" value="F:ATP binding"/>
    <property type="evidence" value="ECO:0007669"/>
    <property type="project" value="UniProtKB-KW"/>
</dbReference>
<feature type="domain" description="LysM" evidence="14">
    <location>
        <begin position="193"/>
        <end position="237"/>
    </location>
</feature>
<dbReference type="Pfam" id="PF23446">
    <property type="entry name" value="LysM1_NFP_LYK"/>
    <property type="match status" value="1"/>
</dbReference>
<feature type="region of interest" description="Disordered" evidence="10">
    <location>
        <begin position="247"/>
        <end position="269"/>
    </location>
</feature>
<dbReference type="InterPro" id="IPR011009">
    <property type="entry name" value="Kinase-like_dom_sf"/>
</dbReference>
<dbReference type="InterPro" id="IPR056561">
    <property type="entry name" value="NFP_LYK_LysM1"/>
</dbReference>
<keyword evidence="8 11" id="KW-0472">Membrane</keyword>
<feature type="signal peptide" evidence="12">
    <location>
        <begin position="1"/>
        <end position="28"/>
    </location>
</feature>
<dbReference type="Pfam" id="PF23473">
    <property type="entry name" value="LysM3_LYK4_5"/>
    <property type="match status" value="1"/>
</dbReference>
<keyword evidence="16" id="KW-1185">Reference proteome</keyword>
<comment type="subcellular location">
    <subcellularLocation>
        <location evidence="1">Cell membrane</location>
        <topology evidence="1">Single-pass membrane protein</topology>
    </subcellularLocation>
</comment>
<keyword evidence="2" id="KW-1003">Cell membrane</keyword>
<dbReference type="InterPro" id="IPR036779">
    <property type="entry name" value="LysM_dom_sf"/>
</dbReference>
<dbReference type="InterPro" id="IPR000719">
    <property type="entry name" value="Prot_kinase_dom"/>
</dbReference>
<organism evidence="15 16">
    <name type="scientific">Trapa incisa</name>
    <dbReference type="NCBI Taxonomy" id="236973"/>
    <lineage>
        <taxon>Eukaryota</taxon>
        <taxon>Viridiplantae</taxon>
        <taxon>Streptophyta</taxon>
        <taxon>Embryophyta</taxon>
        <taxon>Tracheophyta</taxon>
        <taxon>Spermatophyta</taxon>
        <taxon>Magnoliopsida</taxon>
        <taxon>eudicotyledons</taxon>
        <taxon>Gunneridae</taxon>
        <taxon>Pentapetalae</taxon>
        <taxon>rosids</taxon>
        <taxon>malvids</taxon>
        <taxon>Myrtales</taxon>
        <taxon>Lythraceae</taxon>
        <taxon>Trapa</taxon>
    </lineage>
</organism>
<evidence type="ECO:0000259" key="14">
    <source>
        <dbReference type="PROSITE" id="PS51782"/>
    </source>
</evidence>
<dbReference type="FunFam" id="1.10.510.10:FF:000468">
    <property type="entry name" value="PTI1-like tyrosine-protein kinase 3"/>
    <property type="match status" value="1"/>
</dbReference>
<feature type="compositionally biased region" description="Low complexity" evidence="10">
    <location>
        <begin position="258"/>
        <end position="269"/>
    </location>
</feature>
<dbReference type="CDD" id="cd00118">
    <property type="entry name" value="LysM"/>
    <property type="match status" value="1"/>
</dbReference>
<keyword evidence="4 12" id="KW-0732">Signal</keyword>
<dbReference type="SMART" id="SM00257">
    <property type="entry name" value="LysM"/>
    <property type="match status" value="2"/>
</dbReference>
<dbReference type="Gene3D" id="1.10.510.10">
    <property type="entry name" value="Transferase(Phosphotransferase) domain 1"/>
    <property type="match status" value="1"/>
</dbReference>
<evidence type="ECO:0000256" key="6">
    <source>
        <dbReference type="ARBA" id="ARBA00022840"/>
    </source>
</evidence>
<feature type="chain" id="PRO_5043024317" evidence="12">
    <location>
        <begin position="29"/>
        <end position="648"/>
    </location>
</feature>
<dbReference type="AlphaFoldDB" id="A0AAN7JSK8"/>
<evidence type="ECO:0000256" key="10">
    <source>
        <dbReference type="SAM" id="MobiDB-lite"/>
    </source>
</evidence>
<dbReference type="GO" id="GO:0005886">
    <property type="term" value="C:plasma membrane"/>
    <property type="evidence" value="ECO:0007669"/>
    <property type="project" value="UniProtKB-SubCell"/>
</dbReference>